<dbReference type="AlphaFoldDB" id="A0A1M4Z3V2"/>
<dbReference type="Gene3D" id="3.10.129.10">
    <property type="entry name" value="Hotdog Thioesterase"/>
    <property type="match status" value="1"/>
</dbReference>
<feature type="transmembrane region" description="Helical" evidence="1">
    <location>
        <begin position="6"/>
        <end position="23"/>
    </location>
</feature>
<name>A0A1M4Z3V2_9THEO</name>
<dbReference type="InterPro" id="IPR029069">
    <property type="entry name" value="HotDog_dom_sf"/>
</dbReference>
<evidence type="ECO:0000313" key="3">
    <source>
        <dbReference type="EMBL" id="SHF12266.1"/>
    </source>
</evidence>
<evidence type="ECO:0000259" key="2">
    <source>
        <dbReference type="Pfam" id="PF22636"/>
    </source>
</evidence>
<accession>A0A1M4Z3V2</accession>
<protein>
    <submittedName>
        <fullName evidence="3">Thioesterase superfamily</fullName>
    </submittedName>
</protein>
<dbReference type="EMBL" id="FQVH01000012">
    <property type="protein sequence ID" value="SHF12266.1"/>
    <property type="molecule type" value="Genomic_DNA"/>
</dbReference>
<dbReference type="PANTHER" id="PTHR36934">
    <property type="entry name" value="BLR0278 PROTEIN"/>
    <property type="match status" value="1"/>
</dbReference>
<dbReference type="SUPFAM" id="SSF54637">
    <property type="entry name" value="Thioesterase/thiol ester dehydrase-isomerase"/>
    <property type="match status" value="1"/>
</dbReference>
<keyword evidence="4" id="KW-1185">Reference proteome</keyword>
<dbReference type="STRING" id="1121256.SAMN02746089_01336"/>
<gene>
    <name evidence="3" type="ORF">SAMN02746089_01336</name>
</gene>
<proteinExistence type="predicted"/>
<evidence type="ECO:0000256" key="1">
    <source>
        <dbReference type="SAM" id="Phobius"/>
    </source>
</evidence>
<dbReference type="PANTHER" id="PTHR36934:SF1">
    <property type="entry name" value="THIOESTERASE DOMAIN-CONTAINING PROTEIN"/>
    <property type="match status" value="1"/>
</dbReference>
<keyword evidence="1" id="KW-0812">Transmembrane</keyword>
<evidence type="ECO:0000313" key="4">
    <source>
        <dbReference type="Proteomes" id="UP000184088"/>
    </source>
</evidence>
<feature type="domain" description="Fluoroacetyl-CoA-specific thioesterase-like" evidence="2">
    <location>
        <begin position="53"/>
        <end position="155"/>
    </location>
</feature>
<keyword evidence="1" id="KW-1133">Transmembrane helix</keyword>
<keyword evidence="1" id="KW-0472">Membrane</keyword>
<dbReference type="CDD" id="cd03440">
    <property type="entry name" value="hot_dog"/>
    <property type="match status" value="1"/>
</dbReference>
<reference evidence="3 4" key="1">
    <citation type="submission" date="2016-11" db="EMBL/GenBank/DDBJ databases">
        <authorList>
            <person name="Jaros S."/>
            <person name="Januszkiewicz K."/>
            <person name="Wedrychowicz H."/>
        </authorList>
    </citation>
    <scope>NUCLEOTIDE SEQUENCE [LARGE SCALE GENOMIC DNA]</scope>
    <source>
        <strain evidence="3 4">DSM 17918</strain>
    </source>
</reference>
<dbReference type="InterPro" id="IPR054485">
    <property type="entry name" value="FlK-like_dom"/>
</dbReference>
<dbReference type="Proteomes" id="UP000184088">
    <property type="component" value="Unassembled WGS sequence"/>
</dbReference>
<dbReference type="Pfam" id="PF22636">
    <property type="entry name" value="FlK"/>
    <property type="match status" value="1"/>
</dbReference>
<sequence length="168" mass="19290">MLVHKRVFKTLFFLIFFVIIGLIKNFRKNFRKVVRLLEYGIQVGLNSTIETIVEEKDLAVTYGSGSVRVLATPAMISLMEKAAMFSVELHLPGDKATVGTNIAVKHLRPTPLGMKIRIYAELINIDNRRLTFKVEAYDEVEKIGEGTHERYIIDVDKFMEKCENKLNR</sequence>
<dbReference type="InterPro" id="IPR025540">
    <property type="entry name" value="FlK"/>
</dbReference>
<organism evidence="3 4">
    <name type="scientific">Caldanaerobius fijiensis DSM 17918</name>
    <dbReference type="NCBI Taxonomy" id="1121256"/>
    <lineage>
        <taxon>Bacteria</taxon>
        <taxon>Bacillati</taxon>
        <taxon>Bacillota</taxon>
        <taxon>Clostridia</taxon>
        <taxon>Thermoanaerobacterales</taxon>
        <taxon>Thermoanaerobacteraceae</taxon>
        <taxon>Caldanaerobius</taxon>
    </lineage>
</organism>